<feature type="domain" description="Glycoside hydrolase 35 catalytic" evidence="2">
    <location>
        <begin position="38"/>
        <end position="101"/>
    </location>
</feature>
<name>A0A5M5BTY0_BACOV</name>
<dbReference type="GO" id="GO:0004553">
    <property type="term" value="F:hydrolase activity, hydrolyzing O-glycosyl compounds"/>
    <property type="evidence" value="ECO:0007669"/>
    <property type="project" value="InterPro"/>
</dbReference>
<organism evidence="3 4">
    <name type="scientific">Bacteroides ovatus</name>
    <dbReference type="NCBI Taxonomy" id="28116"/>
    <lineage>
        <taxon>Bacteria</taxon>
        <taxon>Pseudomonadati</taxon>
        <taxon>Bacteroidota</taxon>
        <taxon>Bacteroidia</taxon>
        <taxon>Bacteroidales</taxon>
        <taxon>Bacteroidaceae</taxon>
        <taxon>Bacteroides</taxon>
    </lineage>
</organism>
<evidence type="ECO:0000259" key="2">
    <source>
        <dbReference type="Pfam" id="PF01301"/>
    </source>
</evidence>
<feature type="non-terminal residue" evidence="3">
    <location>
        <position position="101"/>
    </location>
</feature>
<gene>
    <name evidence="3" type="ORF">F3D71_27450</name>
</gene>
<dbReference type="PRINTS" id="PR00742">
    <property type="entry name" value="GLHYDRLASE35"/>
</dbReference>
<comment type="similarity">
    <text evidence="1">Belongs to the glycosyl hydrolase 35 family.</text>
</comment>
<dbReference type="PANTHER" id="PTHR23421">
    <property type="entry name" value="BETA-GALACTOSIDASE RELATED"/>
    <property type="match status" value="1"/>
</dbReference>
<dbReference type="Pfam" id="PF01301">
    <property type="entry name" value="Glyco_hydro_35"/>
    <property type="match status" value="1"/>
</dbReference>
<dbReference type="PROSITE" id="PS51257">
    <property type="entry name" value="PROKAR_LIPOPROTEIN"/>
    <property type="match status" value="1"/>
</dbReference>
<comment type="caution">
    <text evidence="3">The sequence shown here is derived from an EMBL/GenBank/DDBJ whole genome shotgun (WGS) entry which is preliminary data.</text>
</comment>
<evidence type="ECO:0000313" key="3">
    <source>
        <dbReference type="EMBL" id="KAA3936374.1"/>
    </source>
</evidence>
<evidence type="ECO:0000313" key="4">
    <source>
        <dbReference type="Proteomes" id="UP000323717"/>
    </source>
</evidence>
<dbReference type="Proteomes" id="UP000323717">
    <property type="component" value="Unassembled WGS sequence"/>
</dbReference>
<dbReference type="SUPFAM" id="SSF51445">
    <property type="entry name" value="(Trans)glycosidases"/>
    <property type="match status" value="1"/>
</dbReference>
<sequence>MKMNKNHKTVLVILNIIVSFLISSCSSPKEQVRIGNGTFTIEGKDIQLICGEMHYPRIPHEYWRDRLKRARAMGLNTVSAYVFWNFHERQPGEFDFSGQAD</sequence>
<dbReference type="GO" id="GO:0005975">
    <property type="term" value="P:carbohydrate metabolic process"/>
    <property type="evidence" value="ECO:0007669"/>
    <property type="project" value="InterPro"/>
</dbReference>
<accession>A0A5M5BTY0</accession>
<evidence type="ECO:0000256" key="1">
    <source>
        <dbReference type="ARBA" id="ARBA00009809"/>
    </source>
</evidence>
<dbReference type="EMBL" id="VWLE01000687">
    <property type="protein sequence ID" value="KAA3936374.1"/>
    <property type="molecule type" value="Genomic_DNA"/>
</dbReference>
<dbReference type="InterPro" id="IPR031330">
    <property type="entry name" value="Gly_Hdrlase_35_cat"/>
</dbReference>
<dbReference type="InterPro" id="IPR017853">
    <property type="entry name" value="GH"/>
</dbReference>
<dbReference type="InterPro" id="IPR001944">
    <property type="entry name" value="Glycoside_Hdrlase_35"/>
</dbReference>
<protein>
    <submittedName>
        <fullName evidence="3">Beta-galactosidase</fullName>
    </submittedName>
</protein>
<reference evidence="3 4" key="1">
    <citation type="journal article" date="2019" name="Nat. Med.">
        <title>A library of human gut bacterial isolates paired with longitudinal multiomics data enables mechanistic microbiome research.</title>
        <authorList>
            <person name="Poyet M."/>
            <person name="Groussin M."/>
            <person name="Gibbons S.M."/>
            <person name="Avila-Pacheco J."/>
            <person name="Jiang X."/>
            <person name="Kearney S.M."/>
            <person name="Perrotta A.R."/>
            <person name="Berdy B."/>
            <person name="Zhao S."/>
            <person name="Lieberman T.D."/>
            <person name="Swanson P.K."/>
            <person name="Smith M."/>
            <person name="Roesemann S."/>
            <person name="Alexander J.E."/>
            <person name="Rich S.A."/>
            <person name="Livny J."/>
            <person name="Vlamakis H."/>
            <person name="Clish C."/>
            <person name="Bullock K."/>
            <person name="Deik A."/>
            <person name="Scott J."/>
            <person name="Pierce K.A."/>
            <person name="Xavier R.J."/>
            <person name="Alm E.J."/>
        </authorList>
    </citation>
    <scope>NUCLEOTIDE SEQUENCE [LARGE SCALE GENOMIC DNA]</scope>
    <source>
        <strain evidence="3 4">BIOML-A163</strain>
    </source>
</reference>
<dbReference type="Gene3D" id="3.20.20.80">
    <property type="entry name" value="Glycosidases"/>
    <property type="match status" value="1"/>
</dbReference>
<dbReference type="AlphaFoldDB" id="A0A5M5BTY0"/>
<proteinExistence type="inferred from homology"/>